<organism evidence="1 2">
    <name type="scientific">Burkholderia ubonensis</name>
    <dbReference type="NCBI Taxonomy" id="101571"/>
    <lineage>
        <taxon>Bacteria</taxon>
        <taxon>Pseudomonadati</taxon>
        <taxon>Pseudomonadota</taxon>
        <taxon>Betaproteobacteria</taxon>
        <taxon>Burkholderiales</taxon>
        <taxon>Burkholderiaceae</taxon>
        <taxon>Burkholderia</taxon>
        <taxon>Burkholderia cepacia complex</taxon>
    </lineage>
</organism>
<dbReference type="InterPro" id="IPR009057">
    <property type="entry name" value="Homeodomain-like_sf"/>
</dbReference>
<dbReference type="AlphaFoldDB" id="A0A124R897"/>
<evidence type="ECO:0000313" key="1">
    <source>
        <dbReference type="EMBL" id="KVG57616.1"/>
    </source>
</evidence>
<reference evidence="1 2" key="1">
    <citation type="submission" date="2015-11" db="EMBL/GenBank/DDBJ databases">
        <title>Expanding the genomic diversity of Burkholderia species for the development of highly accurate diagnostics.</title>
        <authorList>
            <person name="Sahl J."/>
            <person name="Keim P."/>
            <person name="Wagner D."/>
        </authorList>
    </citation>
    <scope>NUCLEOTIDE SEQUENCE [LARGE SCALE GENOMIC DNA]</scope>
    <source>
        <strain evidence="1 2">MSMB2036</strain>
    </source>
</reference>
<comment type="caution">
    <text evidence="1">The sequence shown here is derived from an EMBL/GenBank/DDBJ whole genome shotgun (WGS) entry which is preliminary data.</text>
</comment>
<dbReference type="InterPro" id="IPR002514">
    <property type="entry name" value="Transposase_8"/>
</dbReference>
<dbReference type="Pfam" id="PF01527">
    <property type="entry name" value="HTH_Tnp_1"/>
    <property type="match status" value="1"/>
</dbReference>
<protein>
    <submittedName>
        <fullName evidence="1">Transposase</fullName>
    </submittedName>
</protein>
<gene>
    <name evidence="1" type="ORF">WJ33_34775</name>
</gene>
<dbReference type="Proteomes" id="UP000064029">
    <property type="component" value="Unassembled WGS sequence"/>
</dbReference>
<dbReference type="GO" id="GO:0003677">
    <property type="term" value="F:DNA binding"/>
    <property type="evidence" value="ECO:0007669"/>
    <property type="project" value="InterPro"/>
</dbReference>
<dbReference type="GO" id="GO:0004803">
    <property type="term" value="F:transposase activity"/>
    <property type="evidence" value="ECO:0007669"/>
    <property type="project" value="InterPro"/>
</dbReference>
<dbReference type="PANTHER" id="PTHR33609:SF1">
    <property type="entry name" value="TRANSPOSASE"/>
    <property type="match status" value="1"/>
</dbReference>
<dbReference type="InterPro" id="IPR052546">
    <property type="entry name" value="Transposase_8_domain"/>
</dbReference>
<dbReference type="GO" id="GO:0006313">
    <property type="term" value="P:DNA transposition"/>
    <property type="evidence" value="ECO:0007669"/>
    <property type="project" value="InterPro"/>
</dbReference>
<dbReference type="PANTHER" id="PTHR33609">
    <property type="entry name" value="LOW CALCIUM RESPONSE LOCUS PROTEIN S"/>
    <property type="match status" value="1"/>
</dbReference>
<accession>A0A124R897</accession>
<dbReference type="EMBL" id="LOXM01000236">
    <property type="protein sequence ID" value="KVG57616.1"/>
    <property type="molecule type" value="Genomic_DNA"/>
</dbReference>
<evidence type="ECO:0000313" key="2">
    <source>
        <dbReference type="Proteomes" id="UP000064029"/>
    </source>
</evidence>
<name>A0A124R897_9BURK</name>
<sequence length="90" mass="10836">MKKRFTGEQIIRILREAESRDEPVKDLCKRNSISEQTFYRWRNKFGGMDVADARRLKELESENDRLKRLIAEQMLVFRPKNNFTWNCVAL</sequence>
<dbReference type="SUPFAM" id="SSF46689">
    <property type="entry name" value="Homeodomain-like"/>
    <property type="match status" value="1"/>
</dbReference>
<proteinExistence type="predicted"/>